<evidence type="ECO:0000313" key="1">
    <source>
        <dbReference type="EMBL" id="GBN03194.1"/>
    </source>
</evidence>
<gene>
    <name evidence="1" type="ORF">AVEN_136521_1</name>
</gene>
<protein>
    <submittedName>
        <fullName evidence="1">Uncharacterized protein</fullName>
    </submittedName>
</protein>
<comment type="caution">
    <text evidence="1">The sequence shown here is derived from an EMBL/GenBank/DDBJ whole genome shotgun (WGS) entry which is preliminary data.</text>
</comment>
<sequence>MEQGTWDTSRLVRGGEGGMVWGERKTRNFHYPTLIECPWHNTNKLVKVLLADLQINFSPLDFAQIRTDGIPNVPSPGLYGSRIYEDIAAKIQ</sequence>
<dbReference type="EMBL" id="BGPR01004774">
    <property type="protein sequence ID" value="GBN03194.1"/>
    <property type="molecule type" value="Genomic_DNA"/>
</dbReference>
<name>A0A4Y2KKT3_ARAVE</name>
<accession>A0A4Y2KKT3</accession>
<organism evidence="1 2">
    <name type="scientific">Araneus ventricosus</name>
    <name type="common">Orbweaver spider</name>
    <name type="synonym">Epeira ventricosa</name>
    <dbReference type="NCBI Taxonomy" id="182803"/>
    <lineage>
        <taxon>Eukaryota</taxon>
        <taxon>Metazoa</taxon>
        <taxon>Ecdysozoa</taxon>
        <taxon>Arthropoda</taxon>
        <taxon>Chelicerata</taxon>
        <taxon>Arachnida</taxon>
        <taxon>Araneae</taxon>
        <taxon>Araneomorphae</taxon>
        <taxon>Entelegynae</taxon>
        <taxon>Araneoidea</taxon>
        <taxon>Araneidae</taxon>
        <taxon>Araneus</taxon>
    </lineage>
</organism>
<dbReference type="Proteomes" id="UP000499080">
    <property type="component" value="Unassembled WGS sequence"/>
</dbReference>
<dbReference type="AlphaFoldDB" id="A0A4Y2KKT3"/>
<keyword evidence="2" id="KW-1185">Reference proteome</keyword>
<proteinExistence type="predicted"/>
<reference evidence="1 2" key="1">
    <citation type="journal article" date="2019" name="Sci. Rep.">
        <title>Orb-weaving spider Araneus ventricosus genome elucidates the spidroin gene catalogue.</title>
        <authorList>
            <person name="Kono N."/>
            <person name="Nakamura H."/>
            <person name="Ohtoshi R."/>
            <person name="Moran D.A.P."/>
            <person name="Shinohara A."/>
            <person name="Yoshida Y."/>
            <person name="Fujiwara M."/>
            <person name="Mori M."/>
            <person name="Tomita M."/>
            <person name="Arakawa K."/>
        </authorList>
    </citation>
    <scope>NUCLEOTIDE SEQUENCE [LARGE SCALE GENOMIC DNA]</scope>
</reference>
<evidence type="ECO:0000313" key="2">
    <source>
        <dbReference type="Proteomes" id="UP000499080"/>
    </source>
</evidence>